<dbReference type="RefSeq" id="WP_184305282.1">
    <property type="nucleotide sequence ID" value="NZ_JACHXU010000008.1"/>
</dbReference>
<keyword evidence="3" id="KW-1185">Reference proteome</keyword>
<gene>
    <name evidence="2" type="ORF">FHS27_002654</name>
</gene>
<dbReference type="InterPro" id="IPR012902">
    <property type="entry name" value="N_methyl_site"/>
</dbReference>
<protein>
    <submittedName>
        <fullName evidence="2">Prepilin-type N-terminal cleavage/methylation domain-containing protein</fullName>
    </submittedName>
</protein>
<dbReference type="Proteomes" id="UP000536179">
    <property type="component" value="Unassembled WGS sequence"/>
</dbReference>
<organism evidence="2 3">
    <name type="scientific">Aporhodopirellula rubra</name>
    <dbReference type="NCBI Taxonomy" id="980271"/>
    <lineage>
        <taxon>Bacteria</taxon>
        <taxon>Pseudomonadati</taxon>
        <taxon>Planctomycetota</taxon>
        <taxon>Planctomycetia</taxon>
        <taxon>Pirellulales</taxon>
        <taxon>Pirellulaceae</taxon>
        <taxon>Aporhodopirellula</taxon>
    </lineage>
</organism>
<dbReference type="EMBL" id="JACHXU010000008">
    <property type="protein sequence ID" value="MBB3206840.1"/>
    <property type="molecule type" value="Genomic_DNA"/>
</dbReference>
<dbReference type="NCBIfam" id="TIGR02532">
    <property type="entry name" value="IV_pilin_GFxxxE"/>
    <property type="match status" value="1"/>
</dbReference>
<name>A0A7W5DYM1_9BACT</name>
<evidence type="ECO:0000256" key="1">
    <source>
        <dbReference type="SAM" id="Phobius"/>
    </source>
</evidence>
<keyword evidence="1" id="KW-0812">Transmembrane</keyword>
<dbReference type="AlphaFoldDB" id="A0A7W5DYM1"/>
<reference evidence="2 3" key="1">
    <citation type="submission" date="2020-08" db="EMBL/GenBank/DDBJ databases">
        <title>Genomic Encyclopedia of Type Strains, Phase III (KMG-III): the genomes of soil and plant-associated and newly described type strains.</title>
        <authorList>
            <person name="Whitman W."/>
        </authorList>
    </citation>
    <scope>NUCLEOTIDE SEQUENCE [LARGE SCALE GENOMIC DNA]</scope>
    <source>
        <strain evidence="2 3">CECT 8075</strain>
    </source>
</reference>
<evidence type="ECO:0000313" key="2">
    <source>
        <dbReference type="EMBL" id="MBB3206840.1"/>
    </source>
</evidence>
<keyword evidence="1" id="KW-0472">Membrane</keyword>
<comment type="caution">
    <text evidence="2">The sequence shown here is derived from an EMBL/GenBank/DDBJ whole genome shotgun (WGS) entry which is preliminary data.</text>
</comment>
<feature type="transmembrane region" description="Helical" evidence="1">
    <location>
        <begin position="21"/>
        <end position="42"/>
    </location>
</feature>
<sequence length="164" mass="18274">MIRARNCDTKRIPAGYTLIEVLLVLSLVSSLLGGTIGLMSIVQKSDKNSKQSFVIRQELRRFADDIRRDIHAANDVSIDESILTLSRASSEQSIIYRVDSKTNVSRVILNADESSAARDEYTIGRDAVMQIESLGDGNLVQWTITESDRPNLPIRIITATRIEP</sequence>
<evidence type="ECO:0000313" key="3">
    <source>
        <dbReference type="Proteomes" id="UP000536179"/>
    </source>
</evidence>
<accession>A0A7W5DYM1</accession>
<proteinExistence type="predicted"/>
<keyword evidence="1" id="KW-1133">Transmembrane helix</keyword>